<accession>A0AA35TSC1</accession>
<keyword evidence="5" id="KW-1185">Reference proteome</keyword>
<evidence type="ECO:0000256" key="2">
    <source>
        <dbReference type="ARBA" id="ARBA00022737"/>
    </source>
</evidence>
<comment type="similarity">
    <text evidence="1">Belongs to the filamin family.</text>
</comment>
<dbReference type="PANTHER" id="PTHR38537">
    <property type="entry name" value="JITTERBUG, ISOFORM N"/>
    <property type="match status" value="1"/>
</dbReference>
<name>A0AA35TSC1_GEOBA</name>
<dbReference type="Proteomes" id="UP001174909">
    <property type="component" value="Unassembled WGS sequence"/>
</dbReference>
<feature type="repeat" description="Filamin" evidence="3">
    <location>
        <begin position="556"/>
        <end position="659"/>
    </location>
</feature>
<gene>
    <name evidence="4" type="ORF">GBAR_LOCUS28934</name>
</gene>
<feature type="repeat" description="Filamin" evidence="3">
    <location>
        <begin position="661"/>
        <end position="758"/>
    </location>
</feature>
<dbReference type="InterPro" id="IPR044801">
    <property type="entry name" value="Filamin"/>
</dbReference>
<dbReference type="InterPro" id="IPR017868">
    <property type="entry name" value="Filamin/ABP280_repeat-like"/>
</dbReference>
<reference evidence="4" key="1">
    <citation type="submission" date="2023-03" db="EMBL/GenBank/DDBJ databases">
        <authorList>
            <person name="Steffen K."/>
            <person name="Cardenas P."/>
        </authorList>
    </citation>
    <scope>NUCLEOTIDE SEQUENCE</scope>
</reference>
<dbReference type="EMBL" id="CASHTH010004048">
    <property type="protein sequence ID" value="CAI8052876.1"/>
    <property type="molecule type" value="Genomic_DNA"/>
</dbReference>
<dbReference type="AlphaFoldDB" id="A0AA35TSC1"/>
<protein>
    <submittedName>
        <fullName evidence="4">Filamin-A</fullName>
    </submittedName>
</protein>
<dbReference type="InterPro" id="IPR014756">
    <property type="entry name" value="Ig_E-set"/>
</dbReference>
<evidence type="ECO:0000313" key="5">
    <source>
        <dbReference type="Proteomes" id="UP001174909"/>
    </source>
</evidence>
<feature type="repeat" description="Filamin" evidence="3">
    <location>
        <begin position="472"/>
        <end position="548"/>
    </location>
</feature>
<feature type="repeat" description="Filamin" evidence="3">
    <location>
        <begin position="76"/>
        <end position="162"/>
    </location>
</feature>
<dbReference type="InterPro" id="IPR001298">
    <property type="entry name" value="Filamin/ABP280_rpt"/>
</dbReference>
<dbReference type="Pfam" id="PF00630">
    <property type="entry name" value="Filamin"/>
    <property type="match status" value="7"/>
</dbReference>
<feature type="repeat" description="Filamin" evidence="3">
    <location>
        <begin position="766"/>
        <end position="839"/>
    </location>
</feature>
<comment type="caution">
    <text evidence="4">The sequence shown here is derived from an EMBL/GenBank/DDBJ whole genome shotgun (WGS) entry which is preliminary data.</text>
</comment>
<feature type="repeat" description="Filamin" evidence="3">
    <location>
        <begin position="855"/>
        <end position="931"/>
    </location>
</feature>
<dbReference type="PROSITE" id="PS50194">
    <property type="entry name" value="FILAMIN_REPEAT"/>
    <property type="match status" value="10"/>
</dbReference>
<feature type="repeat" description="Filamin" evidence="3">
    <location>
        <begin position="1"/>
        <end position="80"/>
    </location>
</feature>
<feature type="repeat" description="Filamin" evidence="3">
    <location>
        <begin position="382"/>
        <end position="454"/>
    </location>
</feature>
<sequence>MGSVRIGQYVYYEVDMSGAGMGVLTATCRGEVSKKIPVQITTVRHGVYRISFLPLSFGQYTLYIQWSGTEVPNSPFVYDLKPPHDIGKHPIEIPLSTPRIEDASAMKVTCTSQTYGVIAVNLVPVSANNYRISFKPQGPDIYTISVFYNSKHIKGSPFDLDLRVPDNKAKRKESRDITIDSKSSDSQKSSQYNAVIGTAFIVRIKSQETQAEGGRGIMATAVGKKVGESRIHVDQYSKRVTFNPKSADTYTLNISVNGDPVPQSPFTVHYSDPPSDPSRVNIIGLEDILSVLDINKEVSLVINPMKGGSGTLRAEVKGPKQAKVDVQARDGELGTYTVSFVPTAPGLYILSLFWNGEHIPNSPLKIRVVDTSSSVKTLPGKKVTIDDMEIKCGPTDIQAYALRRDSTKKLKVTVKQVKTHLYRFIFSHKEPGQYFIHIFVNGEELDVSPIPVYVSQQSWPKKCRVHNLPTVGYLNEEISVIINCTEGGEGTLEAKVTEPNKSEKSLAVVDNRNGTFTTVYVPTTEGKYSFSITWSGQEIGGSPYKLQVKTPTEYDIPVTNVSVVDLTGQSTSFTGGDQVHTSMNSYFEFNIQLTKKQAKIFIAKAIDEDGIYFDFSLLKITGNLFKYSFKPPSPGQYGLKFSLSDHTLKLPQLPSVIFFTEAEVDASKLKVLTHTISGLLLIDRQIFFQIDTRLAGNGKLKASLEGPSGDVPDLRLAPTPDTPHFYDVFFTPVVAGTYRLELMWSDTMVPGFPLVLHVTEPTIKYGESSSFDLQIDTHAKNISSFANHVDTGERYEVEIYQVSKRRYQFKFNPKISGKYNLHVLVNGKDISGSPFQLTYDHPPQAGNVVVTKLPKKAQVGSEVKFFINTQRAGNGHLNIKITGPESVEMQLNEQSAGVYKAEFTPVTTGVYTIKVTWSDEEVPKSPFELNVVDFHPGDLFIPPTIDGPSISPISTPAFPLSPRHDIFPSIIESDMIIFSKRHTLGKLSFSIIHNGFPDKLTIQFSGSTELPFKVIKGQRANKYEIDPKTAGKYDMVILWGGSVVGEVYTLYFELPKTIHGFNMQDQVFQVGKSYQFTITTDDISTGALEISCIPRDAADIVCTAVTSTQYQCSLIPKEDGRCKNCCLLQWIPDPGQSFCGTLQSCHCLQLQV</sequence>
<dbReference type="PANTHER" id="PTHR38537:SF8">
    <property type="entry name" value="FILAMIN-A"/>
    <property type="match status" value="1"/>
</dbReference>
<evidence type="ECO:0000313" key="4">
    <source>
        <dbReference type="EMBL" id="CAI8052876.1"/>
    </source>
</evidence>
<dbReference type="SUPFAM" id="SSF81296">
    <property type="entry name" value="E set domains"/>
    <property type="match status" value="9"/>
</dbReference>
<dbReference type="InterPro" id="IPR013783">
    <property type="entry name" value="Ig-like_fold"/>
</dbReference>
<feature type="repeat" description="Filamin" evidence="3">
    <location>
        <begin position="272"/>
        <end position="368"/>
    </location>
</feature>
<keyword evidence="2" id="KW-0677">Repeat</keyword>
<evidence type="ECO:0000256" key="1">
    <source>
        <dbReference type="ARBA" id="ARBA00009238"/>
    </source>
</evidence>
<feature type="repeat" description="Filamin" evidence="3">
    <location>
        <begin position="240"/>
        <end position="270"/>
    </location>
</feature>
<proteinExistence type="inferred from homology"/>
<organism evidence="4 5">
    <name type="scientific">Geodia barretti</name>
    <name type="common">Barrett's horny sponge</name>
    <dbReference type="NCBI Taxonomy" id="519541"/>
    <lineage>
        <taxon>Eukaryota</taxon>
        <taxon>Metazoa</taxon>
        <taxon>Porifera</taxon>
        <taxon>Demospongiae</taxon>
        <taxon>Heteroscleromorpha</taxon>
        <taxon>Tetractinellida</taxon>
        <taxon>Astrophorina</taxon>
        <taxon>Geodiidae</taxon>
        <taxon>Geodia</taxon>
    </lineage>
</organism>
<dbReference type="GO" id="GO:0051015">
    <property type="term" value="F:actin filament binding"/>
    <property type="evidence" value="ECO:0007669"/>
    <property type="project" value="InterPro"/>
</dbReference>
<dbReference type="Gene3D" id="2.60.40.10">
    <property type="entry name" value="Immunoglobulins"/>
    <property type="match status" value="9"/>
</dbReference>
<dbReference type="GO" id="GO:0030036">
    <property type="term" value="P:actin cytoskeleton organization"/>
    <property type="evidence" value="ECO:0007669"/>
    <property type="project" value="InterPro"/>
</dbReference>
<dbReference type="SMART" id="SM00557">
    <property type="entry name" value="IG_FLMN"/>
    <property type="match status" value="6"/>
</dbReference>
<evidence type="ECO:0000256" key="3">
    <source>
        <dbReference type="PROSITE-ProRule" id="PRU00087"/>
    </source>
</evidence>